<evidence type="ECO:0000259" key="3">
    <source>
        <dbReference type="PROSITE" id="PS50097"/>
    </source>
</evidence>
<dbReference type="InterPro" id="IPR000210">
    <property type="entry name" value="BTB/POZ_dom"/>
</dbReference>
<dbReference type="Pfam" id="PF00651">
    <property type="entry name" value="BTB"/>
    <property type="match status" value="1"/>
</dbReference>
<dbReference type="InterPro" id="IPR011333">
    <property type="entry name" value="SKP1/BTB/POZ_sf"/>
</dbReference>
<evidence type="ECO:0000313" key="4">
    <source>
        <dbReference type="Proteomes" id="UP000221080"/>
    </source>
</evidence>
<dbReference type="AlphaFoldDB" id="A0A2D0QIU5"/>
<dbReference type="SUPFAM" id="SSF54695">
    <property type="entry name" value="POZ domain"/>
    <property type="match status" value="1"/>
</dbReference>
<dbReference type="PANTHER" id="PTHR24412">
    <property type="entry name" value="KELCH PROTEIN"/>
    <property type="match status" value="1"/>
</dbReference>
<sequence length="195" mass="22638">MLEFRGAGVLEVPVFIKQPCVNAHHHHGLLEENYRSDRSSEREMSAAMTLCGVLNKMRLKEELCDVVLRVDEVEFKVHKIILCARSPYFRALFTKGSSSEQKVYTMTNVSPDIMELIIHYIYTKEIRVTTDNVQALLVMADYLFMRDLVRDCCDFQKAHLSPENCLGIWQYADVHSYNVLQDHSYSYLLHVTAWT</sequence>
<organism evidence="4 5">
    <name type="scientific">Ictalurus punctatus</name>
    <name type="common">Channel catfish</name>
    <name type="synonym">Silurus punctatus</name>
    <dbReference type="NCBI Taxonomy" id="7998"/>
    <lineage>
        <taxon>Eukaryota</taxon>
        <taxon>Metazoa</taxon>
        <taxon>Chordata</taxon>
        <taxon>Craniata</taxon>
        <taxon>Vertebrata</taxon>
        <taxon>Euteleostomi</taxon>
        <taxon>Actinopterygii</taxon>
        <taxon>Neopterygii</taxon>
        <taxon>Teleostei</taxon>
        <taxon>Ostariophysi</taxon>
        <taxon>Siluriformes</taxon>
        <taxon>Ictaluridae</taxon>
        <taxon>Ictalurus</taxon>
    </lineage>
</organism>
<proteinExistence type="predicted"/>
<dbReference type="PROSITE" id="PS50097">
    <property type="entry name" value="BTB"/>
    <property type="match status" value="1"/>
</dbReference>
<evidence type="ECO:0000313" key="5">
    <source>
        <dbReference type="RefSeq" id="XP_017318343.2"/>
    </source>
</evidence>
<dbReference type="Proteomes" id="UP000221080">
    <property type="component" value="Chromosome 3"/>
</dbReference>
<dbReference type="STRING" id="7998.ENSIPUP00000024671"/>
<protein>
    <submittedName>
        <fullName evidence="5">Kelch-like protein 10</fullName>
    </submittedName>
</protein>
<dbReference type="Gene3D" id="3.30.710.10">
    <property type="entry name" value="Potassium Channel Kv1.1, Chain A"/>
    <property type="match status" value="1"/>
</dbReference>
<dbReference type="RefSeq" id="XP_017318343.2">
    <property type="nucleotide sequence ID" value="XM_017462854.3"/>
</dbReference>
<dbReference type="GeneID" id="128628624"/>
<keyword evidence="2" id="KW-0677">Repeat</keyword>
<accession>A0A2D0QIU5</accession>
<dbReference type="PANTHER" id="PTHR24412:SF172">
    <property type="entry name" value="KELCH-LIKE PROTEIN 10"/>
    <property type="match status" value="1"/>
</dbReference>
<dbReference type="OrthoDB" id="8953997at2759"/>
<keyword evidence="1" id="KW-0880">Kelch repeat</keyword>
<reference evidence="4" key="1">
    <citation type="journal article" date="2016" name="Nat. Commun.">
        <title>The channel catfish genome sequence provides insights into the evolution of scale formation in teleosts.</title>
        <authorList>
            <person name="Liu Z."/>
            <person name="Liu S."/>
            <person name="Yao J."/>
            <person name="Bao L."/>
            <person name="Zhang J."/>
            <person name="Li Y."/>
            <person name="Jiang C."/>
            <person name="Sun L."/>
            <person name="Wang R."/>
            <person name="Zhang Y."/>
            <person name="Zhou T."/>
            <person name="Zeng Q."/>
            <person name="Fu Q."/>
            <person name="Gao S."/>
            <person name="Li N."/>
            <person name="Koren S."/>
            <person name="Jiang Y."/>
            <person name="Zimin A."/>
            <person name="Xu P."/>
            <person name="Phillippy A.M."/>
            <person name="Geng X."/>
            <person name="Song L."/>
            <person name="Sun F."/>
            <person name="Li C."/>
            <person name="Wang X."/>
            <person name="Chen A."/>
            <person name="Jin Y."/>
            <person name="Yuan Z."/>
            <person name="Yang Y."/>
            <person name="Tan S."/>
            <person name="Peatman E."/>
            <person name="Lu J."/>
            <person name="Qin Z."/>
            <person name="Dunham R."/>
            <person name="Li Z."/>
            <person name="Sonstegard T."/>
            <person name="Feng J."/>
            <person name="Danzmann R.G."/>
            <person name="Schroeder S."/>
            <person name="Scheffler B."/>
            <person name="Duke M.V."/>
            <person name="Ballard L."/>
            <person name="Kucuktas H."/>
            <person name="Kaltenboeck L."/>
            <person name="Liu H."/>
            <person name="Armbruster J."/>
            <person name="Xie Y."/>
            <person name="Kirby M.L."/>
            <person name="Tian Y."/>
            <person name="Flanagan M.E."/>
            <person name="Mu W."/>
            <person name="Waldbieser G.C."/>
        </authorList>
    </citation>
    <scope>NUCLEOTIDE SEQUENCE [LARGE SCALE GENOMIC DNA]</scope>
    <source>
        <strain evidence="4">SDA103</strain>
    </source>
</reference>
<feature type="domain" description="BTB" evidence="3">
    <location>
        <begin position="64"/>
        <end position="130"/>
    </location>
</feature>
<gene>
    <name evidence="5" type="primary">LOC128628624</name>
</gene>
<evidence type="ECO:0000256" key="1">
    <source>
        <dbReference type="ARBA" id="ARBA00022441"/>
    </source>
</evidence>
<dbReference type="SMART" id="SM00225">
    <property type="entry name" value="BTB"/>
    <property type="match status" value="1"/>
</dbReference>
<name>A0A2D0QIU5_ICTPU</name>
<reference evidence="5" key="2">
    <citation type="submission" date="2025-08" db="UniProtKB">
        <authorList>
            <consortium name="RefSeq"/>
        </authorList>
    </citation>
    <scope>IDENTIFICATION</scope>
    <source>
        <tissue evidence="5">Blood</tissue>
    </source>
</reference>
<evidence type="ECO:0000256" key="2">
    <source>
        <dbReference type="ARBA" id="ARBA00022737"/>
    </source>
</evidence>
<keyword evidence="4" id="KW-1185">Reference proteome</keyword>
<dbReference type="KEGG" id="ipu:128628624"/>